<organism evidence="5 6">
    <name type="scientific">Streptomyces flaveus</name>
    <dbReference type="NCBI Taxonomy" id="66370"/>
    <lineage>
        <taxon>Bacteria</taxon>
        <taxon>Bacillati</taxon>
        <taxon>Actinomycetota</taxon>
        <taxon>Actinomycetes</taxon>
        <taxon>Kitasatosporales</taxon>
        <taxon>Streptomycetaceae</taxon>
        <taxon>Streptomyces</taxon>
        <taxon>Streptomyces aurantiacus group</taxon>
    </lineage>
</organism>
<dbReference type="PANTHER" id="PTHR33744:SF1">
    <property type="entry name" value="DNA-BINDING TRANSCRIPTIONAL ACTIVATOR ADER"/>
    <property type="match status" value="1"/>
</dbReference>
<protein>
    <recommendedName>
        <fullName evidence="7">PucR family transcriptional regulator</fullName>
    </recommendedName>
</protein>
<reference evidence="5" key="2">
    <citation type="submission" date="2020-09" db="EMBL/GenBank/DDBJ databases">
        <authorList>
            <person name="Sun Q."/>
            <person name="Ohkuma M."/>
        </authorList>
    </citation>
    <scope>NUCLEOTIDE SEQUENCE</scope>
    <source>
        <strain evidence="5">JCM 3035</strain>
    </source>
</reference>
<comment type="caution">
    <text evidence="5">The sequence shown here is derived from an EMBL/GenBank/DDBJ whole genome shotgun (WGS) entry which is preliminary data.</text>
</comment>
<feature type="domain" description="CdaR GGDEF-like" evidence="4">
    <location>
        <begin position="201"/>
        <end position="314"/>
    </location>
</feature>
<dbReference type="InterPro" id="IPR025751">
    <property type="entry name" value="RsbRD_N_dom"/>
</dbReference>
<dbReference type="Pfam" id="PF14361">
    <property type="entry name" value="RsbRD_N"/>
    <property type="match status" value="1"/>
</dbReference>
<dbReference type="Gene3D" id="1.10.10.2840">
    <property type="entry name" value="PucR C-terminal helix-turn-helix domain"/>
    <property type="match status" value="1"/>
</dbReference>
<evidence type="ECO:0008006" key="7">
    <source>
        <dbReference type="Google" id="ProtNLM"/>
    </source>
</evidence>
<dbReference type="InterPro" id="IPR025736">
    <property type="entry name" value="PucR_C-HTH_dom"/>
</dbReference>
<dbReference type="InterPro" id="IPR051448">
    <property type="entry name" value="CdaR-like_regulators"/>
</dbReference>
<dbReference type="Proteomes" id="UP000637788">
    <property type="component" value="Unassembled WGS sequence"/>
</dbReference>
<keyword evidence="6" id="KW-1185">Reference proteome</keyword>
<accession>A0A917VT26</accession>
<gene>
    <name evidence="5" type="ORF">GCM10010094_90810</name>
</gene>
<dbReference type="Pfam" id="PF13556">
    <property type="entry name" value="HTH_30"/>
    <property type="match status" value="1"/>
</dbReference>
<evidence type="ECO:0000313" key="5">
    <source>
        <dbReference type="EMBL" id="GGL15742.1"/>
    </source>
</evidence>
<comment type="similarity">
    <text evidence="1">Belongs to the CdaR family.</text>
</comment>
<dbReference type="RefSeq" id="WP_189327574.1">
    <property type="nucleotide sequence ID" value="NZ_BMPQ01000053.1"/>
</dbReference>
<proteinExistence type="inferred from homology"/>
<dbReference type="EMBL" id="BMPQ01000053">
    <property type="protein sequence ID" value="GGL15742.1"/>
    <property type="molecule type" value="Genomic_DNA"/>
</dbReference>
<dbReference type="Pfam" id="PF17853">
    <property type="entry name" value="GGDEF_2"/>
    <property type="match status" value="1"/>
</dbReference>
<dbReference type="PANTHER" id="PTHR33744">
    <property type="entry name" value="CARBOHYDRATE DIACID REGULATOR"/>
    <property type="match status" value="1"/>
</dbReference>
<evidence type="ECO:0000259" key="2">
    <source>
        <dbReference type="Pfam" id="PF13556"/>
    </source>
</evidence>
<feature type="domain" description="RsbT co-antagonist protein RsbRD N-terminal" evidence="3">
    <location>
        <begin position="54"/>
        <end position="185"/>
    </location>
</feature>
<dbReference type="InterPro" id="IPR042070">
    <property type="entry name" value="PucR_C-HTH_sf"/>
</dbReference>
<name>A0A917VT26_9ACTN</name>
<evidence type="ECO:0000259" key="3">
    <source>
        <dbReference type="Pfam" id="PF14361"/>
    </source>
</evidence>
<evidence type="ECO:0000256" key="1">
    <source>
        <dbReference type="ARBA" id="ARBA00006754"/>
    </source>
</evidence>
<dbReference type="InterPro" id="IPR041522">
    <property type="entry name" value="CdaR_GGDEF"/>
</dbReference>
<evidence type="ECO:0000259" key="4">
    <source>
        <dbReference type="Pfam" id="PF17853"/>
    </source>
</evidence>
<dbReference type="AlphaFoldDB" id="A0A917VT26"/>
<reference evidence="5" key="1">
    <citation type="journal article" date="2014" name="Int. J. Syst. Evol. Microbiol.">
        <title>Complete genome sequence of Corynebacterium casei LMG S-19264T (=DSM 44701T), isolated from a smear-ripened cheese.</title>
        <authorList>
            <consortium name="US DOE Joint Genome Institute (JGI-PGF)"/>
            <person name="Walter F."/>
            <person name="Albersmeier A."/>
            <person name="Kalinowski J."/>
            <person name="Ruckert C."/>
        </authorList>
    </citation>
    <scope>NUCLEOTIDE SEQUENCE</scope>
    <source>
        <strain evidence="5">JCM 3035</strain>
    </source>
</reference>
<sequence>MRKPAAGDIAAAIAALSPGPRPRAASARAALGTDALEEATRVLGPGPVAWAVEWGARALETVVLKESERTDLPVQAIHRSCEALLLEILARLSGHDFQPDVTDTYRQIAASAAEQAVPFDTVVRSMRECQRLWLEQLLARMGPTLPAEALAAVPLTVAEVMDSTITLVVGDYLAERERLAEGRAAWQRATVQAILDRRPLDIDRAERDLGLTLGHHHTGIVLWRPGGATGPRLNRVAAQFADRLPGATLLTVTAEGDRLWAWLSRALRPGDRERKALTSVRPALAGTRAVIGPSAPGADGFRRTHLQALDTARVVEATPTPDDVTDWHTVSLPATVSADLERVRWYVQETLGPLAKDDPTAAEHRATLLSYLETGQSLIRTAEEQHVHRNTIVYRMHRIEELLPAPLSEQRLQIHLALRLAVQYGARTWHRPQAD</sequence>
<feature type="domain" description="PucR C-terminal helix-turn-helix" evidence="2">
    <location>
        <begin position="366"/>
        <end position="420"/>
    </location>
</feature>
<evidence type="ECO:0000313" key="6">
    <source>
        <dbReference type="Proteomes" id="UP000637788"/>
    </source>
</evidence>